<evidence type="ECO:0000256" key="1">
    <source>
        <dbReference type="SAM" id="SignalP"/>
    </source>
</evidence>
<evidence type="ECO:0000313" key="2">
    <source>
        <dbReference type="EMBL" id="NMM44297.1"/>
    </source>
</evidence>
<organism evidence="2 3">
    <name type="scientific">Pacificispira spongiicola</name>
    <dbReference type="NCBI Taxonomy" id="2729598"/>
    <lineage>
        <taxon>Bacteria</taxon>
        <taxon>Pseudomonadati</taxon>
        <taxon>Pseudomonadota</taxon>
        <taxon>Alphaproteobacteria</taxon>
        <taxon>Rhodospirillales</taxon>
        <taxon>Rhodospirillaceae</taxon>
        <taxon>Pacificispira</taxon>
    </lineage>
</organism>
<name>A0A7Y0DZ58_9PROT</name>
<dbReference type="EMBL" id="JABBNT010000002">
    <property type="protein sequence ID" value="NMM44297.1"/>
    <property type="molecule type" value="Genomic_DNA"/>
</dbReference>
<dbReference type="RefSeq" id="WP_169624589.1">
    <property type="nucleotide sequence ID" value="NZ_JABBNT010000002.1"/>
</dbReference>
<keyword evidence="3" id="KW-1185">Reference proteome</keyword>
<dbReference type="AlphaFoldDB" id="A0A7Y0DZ58"/>
<evidence type="ECO:0008006" key="4">
    <source>
        <dbReference type="Google" id="ProtNLM"/>
    </source>
</evidence>
<gene>
    <name evidence="2" type="ORF">HH303_07395</name>
</gene>
<feature type="signal peptide" evidence="1">
    <location>
        <begin position="1"/>
        <end position="23"/>
    </location>
</feature>
<keyword evidence="1" id="KW-0732">Signal</keyword>
<accession>A0A7Y0DZ58</accession>
<reference evidence="2 3" key="1">
    <citation type="submission" date="2020-04" db="EMBL/GenBank/DDBJ databases">
        <title>Rhodospirillaceae bacterium KN72 isolated from deep sea.</title>
        <authorList>
            <person name="Zhang D.-C."/>
        </authorList>
    </citation>
    <scope>NUCLEOTIDE SEQUENCE [LARGE SCALE GENOMIC DNA]</scope>
    <source>
        <strain evidence="2 3">KN72</strain>
    </source>
</reference>
<proteinExistence type="predicted"/>
<dbReference type="Proteomes" id="UP000539372">
    <property type="component" value="Unassembled WGS sequence"/>
</dbReference>
<evidence type="ECO:0000313" key="3">
    <source>
        <dbReference type="Proteomes" id="UP000539372"/>
    </source>
</evidence>
<sequence>MSFRTAVSILLLALGLAACDSVAGVSMFTPKSTAYDGVWVGQLTVGLKTDKCYVSRGGVRLRIVGGRLNGVVRFQEGEGDISGVLDDKGVVQLVKVNNSYDGTDVALEGQFGESTASGTWNNGFCTGDWELKKAR</sequence>
<comment type="caution">
    <text evidence="2">The sequence shown here is derived from an EMBL/GenBank/DDBJ whole genome shotgun (WGS) entry which is preliminary data.</text>
</comment>
<feature type="chain" id="PRO_5031290008" description="Lipoprotein" evidence="1">
    <location>
        <begin position="24"/>
        <end position="135"/>
    </location>
</feature>
<protein>
    <recommendedName>
        <fullName evidence="4">Lipoprotein</fullName>
    </recommendedName>
</protein>
<dbReference type="PROSITE" id="PS51257">
    <property type="entry name" value="PROKAR_LIPOPROTEIN"/>
    <property type="match status" value="1"/>
</dbReference>